<evidence type="ECO:0000313" key="1">
    <source>
        <dbReference type="EMBL" id="MER9287034.1"/>
    </source>
</evidence>
<evidence type="ECO:0000313" key="2">
    <source>
        <dbReference type="Proteomes" id="UP001480082"/>
    </source>
</evidence>
<sequence>MPDSIATPYFKDRNTGVLNVGTAQKRAMPTWADIAWLRSLTTLPLILKGILDPDDAEQAIGTGADAIVVSNHGSRNLDTLPAAIDALPAIAERVAGRIPIGATAVMIGRPYVYALATAGAEGVAHCVNLLRRDFEMAMALTGRARIGEIDRSVIW</sequence>
<proteinExistence type="predicted"/>
<keyword evidence="2" id="KW-1185">Reference proteome</keyword>
<reference evidence="1 2" key="1">
    <citation type="journal article" date="2024" name="Proc. Natl. Acad. Sci. U.S.A.">
        <title>The evolutionary genomics of adaptation to stress in wild rhizobium bacteria.</title>
        <authorList>
            <person name="Kehlet-Delgado H."/>
            <person name="Montoya A.P."/>
            <person name="Jensen K.T."/>
            <person name="Wendlandt C.E."/>
            <person name="Dexheimer C."/>
            <person name="Roberts M."/>
            <person name="Torres Martinez L."/>
            <person name="Friesen M.L."/>
            <person name="Griffitts J.S."/>
            <person name="Porter S.S."/>
        </authorList>
    </citation>
    <scope>NUCLEOTIDE SEQUENCE [LARGE SCALE GENOMIC DNA]</scope>
    <source>
        <strain evidence="1 2">M0468</strain>
    </source>
</reference>
<dbReference type="Proteomes" id="UP001480082">
    <property type="component" value="Unassembled WGS sequence"/>
</dbReference>
<dbReference type="EMBL" id="JAMYRI010000017">
    <property type="protein sequence ID" value="MER9287034.1"/>
    <property type="molecule type" value="Genomic_DNA"/>
</dbReference>
<gene>
    <name evidence="1" type="ORF">NKI81_24270</name>
</gene>
<protein>
    <submittedName>
        <fullName evidence="1">Alpha-hydroxy-acid oxidizing protein</fullName>
    </submittedName>
</protein>
<accession>A0ACC6T510</accession>
<organism evidence="1 2">
    <name type="scientific">Mesorhizobium australicum</name>
    <dbReference type="NCBI Taxonomy" id="536018"/>
    <lineage>
        <taxon>Bacteria</taxon>
        <taxon>Pseudomonadati</taxon>
        <taxon>Pseudomonadota</taxon>
        <taxon>Alphaproteobacteria</taxon>
        <taxon>Hyphomicrobiales</taxon>
        <taxon>Phyllobacteriaceae</taxon>
        <taxon>Mesorhizobium</taxon>
    </lineage>
</organism>
<comment type="caution">
    <text evidence="1">The sequence shown here is derived from an EMBL/GenBank/DDBJ whole genome shotgun (WGS) entry which is preliminary data.</text>
</comment>
<name>A0ACC6T510_9HYPH</name>